<dbReference type="CDD" id="cd00090">
    <property type="entry name" value="HTH_ARSR"/>
    <property type="match status" value="1"/>
</dbReference>
<comment type="caution">
    <text evidence="2">The sequence shown here is derived from an EMBL/GenBank/DDBJ whole genome shotgun (WGS) entry which is preliminary data.</text>
</comment>
<evidence type="ECO:0000313" key="3">
    <source>
        <dbReference type="Proteomes" id="UP000308054"/>
    </source>
</evidence>
<dbReference type="EMBL" id="SRXW01000003">
    <property type="protein sequence ID" value="TGY88175.1"/>
    <property type="molecule type" value="Genomic_DNA"/>
</dbReference>
<dbReference type="SUPFAM" id="SSF46785">
    <property type="entry name" value="Winged helix' DNA-binding domain"/>
    <property type="match status" value="1"/>
</dbReference>
<dbReference type="PRINTS" id="PR00598">
    <property type="entry name" value="HTHMARR"/>
</dbReference>
<keyword evidence="3" id="KW-1185">Reference proteome</keyword>
<dbReference type="InterPro" id="IPR011991">
    <property type="entry name" value="ArsR-like_HTH"/>
</dbReference>
<name>A0A4S2GYD6_9PROT</name>
<dbReference type="PANTHER" id="PTHR33164:SF89">
    <property type="entry name" value="MARR FAMILY REGULATORY PROTEIN"/>
    <property type="match status" value="1"/>
</dbReference>
<dbReference type="OrthoDB" id="8447118at2"/>
<dbReference type="AlphaFoldDB" id="A0A4S2GYD6"/>
<accession>A0A4S2GYD6</accession>
<dbReference type="PROSITE" id="PS50995">
    <property type="entry name" value="HTH_MARR_2"/>
    <property type="match status" value="1"/>
</dbReference>
<dbReference type="InterPro" id="IPR036390">
    <property type="entry name" value="WH_DNA-bd_sf"/>
</dbReference>
<dbReference type="InterPro" id="IPR000835">
    <property type="entry name" value="HTH_MarR-typ"/>
</dbReference>
<dbReference type="Pfam" id="PF01047">
    <property type="entry name" value="MarR"/>
    <property type="match status" value="1"/>
</dbReference>
<dbReference type="GO" id="GO:0003700">
    <property type="term" value="F:DNA-binding transcription factor activity"/>
    <property type="evidence" value="ECO:0007669"/>
    <property type="project" value="InterPro"/>
</dbReference>
<evidence type="ECO:0000313" key="2">
    <source>
        <dbReference type="EMBL" id="TGY88175.1"/>
    </source>
</evidence>
<gene>
    <name evidence="2" type="ORF">E5163_10070</name>
</gene>
<dbReference type="Gene3D" id="1.10.10.10">
    <property type="entry name" value="Winged helix-like DNA-binding domain superfamily/Winged helix DNA-binding domain"/>
    <property type="match status" value="1"/>
</dbReference>
<evidence type="ECO:0000259" key="1">
    <source>
        <dbReference type="PROSITE" id="PS50995"/>
    </source>
</evidence>
<protein>
    <submittedName>
        <fullName evidence="2">MarR family transcriptional regulator</fullName>
    </submittedName>
</protein>
<reference evidence="2 3" key="1">
    <citation type="journal article" date="2017" name="Int. J. Syst. Evol. Microbiol.">
        <title>Marinicauda algicola sp. nov., isolated from a marine red alga Rhodosorus marinus.</title>
        <authorList>
            <person name="Jeong S.E."/>
            <person name="Jeon S.H."/>
            <person name="Chun B.H."/>
            <person name="Kim D.W."/>
            <person name="Jeon C.O."/>
        </authorList>
    </citation>
    <scope>NUCLEOTIDE SEQUENCE [LARGE SCALE GENOMIC DNA]</scope>
    <source>
        <strain evidence="2 3">JCM 31718</strain>
    </source>
</reference>
<feature type="domain" description="HTH marR-type" evidence="1">
    <location>
        <begin position="4"/>
        <end position="136"/>
    </location>
</feature>
<dbReference type="Proteomes" id="UP000308054">
    <property type="component" value="Unassembled WGS sequence"/>
</dbReference>
<dbReference type="SMART" id="SM00347">
    <property type="entry name" value="HTH_MARR"/>
    <property type="match status" value="1"/>
</dbReference>
<dbReference type="PANTHER" id="PTHR33164">
    <property type="entry name" value="TRANSCRIPTIONAL REGULATOR, MARR FAMILY"/>
    <property type="match status" value="1"/>
</dbReference>
<dbReference type="InterPro" id="IPR036388">
    <property type="entry name" value="WH-like_DNA-bd_sf"/>
</dbReference>
<sequence length="160" mass="17742">MTEHDQILVALRRITRAIDLQSKRLLKETGLTAPQLVVLRALEREGPLPPSRIADRVSLSPPTVTTIVERLARLGLVERRPRESDRRGVEISLTEAGLSAYRGAPELLQAGFLKRFRALEPWEQHMLLSSMERIADLMDAGDLDAAPILASGEYGQAPQS</sequence>
<proteinExistence type="predicted"/>
<dbReference type="InterPro" id="IPR039422">
    <property type="entry name" value="MarR/SlyA-like"/>
</dbReference>
<dbReference type="GO" id="GO:0006950">
    <property type="term" value="P:response to stress"/>
    <property type="evidence" value="ECO:0007669"/>
    <property type="project" value="TreeGrafter"/>
</dbReference>
<dbReference type="RefSeq" id="WP_135996020.1">
    <property type="nucleotide sequence ID" value="NZ_CP071057.1"/>
</dbReference>
<organism evidence="2 3">
    <name type="scientific">Marinicauda algicola</name>
    <dbReference type="NCBI Taxonomy" id="2029849"/>
    <lineage>
        <taxon>Bacteria</taxon>
        <taxon>Pseudomonadati</taxon>
        <taxon>Pseudomonadota</taxon>
        <taxon>Alphaproteobacteria</taxon>
        <taxon>Maricaulales</taxon>
        <taxon>Maricaulaceae</taxon>
        <taxon>Marinicauda</taxon>
    </lineage>
</organism>